<dbReference type="Proteomes" id="UP000324222">
    <property type="component" value="Unassembled WGS sequence"/>
</dbReference>
<dbReference type="OrthoDB" id="6270617at2759"/>
<organism evidence="2 3">
    <name type="scientific">Portunus trituberculatus</name>
    <name type="common">Swimming crab</name>
    <name type="synonym">Neptunus trituberculatus</name>
    <dbReference type="NCBI Taxonomy" id="210409"/>
    <lineage>
        <taxon>Eukaryota</taxon>
        <taxon>Metazoa</taxon>
        <taxon>Ecdysozoa</taxon>
        <taxon>Arthropoda</taxon>
        <taxon>Crustacea</taxon>
        <taxon>Multicrustacea</taxon>
        <taxon>Malacostraca</taxon>
        <taxon>Eumalacostraca</taxon>
        <taxon>Eucarida</taxon>
        <taxon>Decapoda</taxon>
        <taxon>Pleocyemata</taxon>
        <taxon>Brachyura</taxon>
        <taxon>Eubrachyura</taxon>
        <taxon>Portunoidea</taxon>
        <taxon>Portunidae</taxon>
        <taxon>Portuninae</taxon>
        <taxon>Portunus</taxon>
    </lineage>
</organism>
<evidence type="ECO:0000313" key="2">
    <source>
        <dbReference type="EMBL" id="MPC40574.1"/>
    </source>
</evidence>
<proteinExistence type="predicted"/>
<comment type="caution">
    <text evidence="2">The sequence shown here is derived from an EMBL/GenBank/DDBJ whole genome shotgun (WGS) entry which is preliminary data.</text>
</comment>
<gene>
    <name evidence="2" type="ORF">E2C01_034136</name>
</gene>
<protein>
    <submittedName>
        <fullName evidence="2">Uncharacterized protein</fullName>
    </submittedName>
</protein>
<evidence type="ECO:0000313" key="3">
    <source>
        <dbReference type="Proteomes" id="UP000324222"/>
    </source>
</evidence>
<feature type="compositionally biased region" description="Basic and acidic residues" evidence="1">
    <location>
        <begin position="24"/>
        <end position="38"/>
    </location>
</feature>
<keyword evidence="3" id="KW-1185">Reference proteome</keyword>
<name>A0A5B7F7Q1_PORTR</name>
<feature type="region of interest" description="Disordered" evidence="1">
    <location>
        <begin position="145"/>
        <end position="187"/>
    </location>
</feature>
<sequence>MLLLLLSVCSNVNDKIEFAVTPQDERYYHPPTPPRRDSSPSGSELLHRLTSDLSLPPHLEYPGDLLQYPDEDAQYPTEYAAQFRPRYRPQELRRPSYLSQQDLQFPRALYPGALQNPRLLAEEEEEPEEGVEEEVEDAREFFRKELAGDDDDYNSDSQLMMKKGEANYNQEEEKSKDVDDTRPDAAAETLPTLKLATSQPEAVNYMHLRRASAANHEPGYSLHKAPGEGDQLSDVYFTGGC</sequence>
<reference evidence="2 3" key="1">
    <citation type="submission" date="2019-05" db="EMBL/GenBank/DDBJ databases">
        <title>Another draft genome of Portunus trituberculatus and its Hox gene families provides insights of decapod evolution.</title>
        <authorList>
            <person name="Jeong J.-H."/>
            <person name="Song I."/>
            <person name="Kim S."/>
            <person name="Choi T."/>
            <person name="Kim D."/>
            <person name="Ryu S."/>
            <person name="Kim W."/>
        </authorList>
    </citation>
    <scope>NUCLEOTIDE SEQUENCE [LARGE SCALE GENOMIC DNA]</scope>
    <source>
        <tissue evidence="2">Muscle</tissue>
    </source>
</reference>
<dbReference type="AlphaFoldDB" id="A0A5B7F7Q1"/>
<feature type="compositionally biased region" description="Basic and acidic residues" evidence="1">
    <location>
        <begin position="171"/>
        <end position="185"/>
    </location>
</feature>
<accession>A0A5B7F7Q1</accession>
<evidence type="ECO:0000256" key="1">
    <source>
        <dbReference type="SAM" id="MobiDB-lite"/>
    </source>
</evidence>
<feature type="region of interest" description="Disordered" evidence="1">
    <location>
        <begin position="24"/>
        <end position="46"/>
    </location>
</feature>
<dbReference type="EMBL" id="VSRR010004737">
    <property type="protein sequence ID" value="MPC40574.1"/>
    <property type="molecule type" value="Genomic_DNA"/>
</dbReference>